<gene>
    <name evidence="2" type="ORF">H3BulkLitter16570_000002</name>
</gene>
<reference evidence="2" key="1">
    <citation type="submission" date="2019-05" db="EMBL/GenBank/DDBJ databases">
        <title>Metatranscriptomic reconstruction reveals RNA viruses with the potential to shape carbon cycling in soil.</title>
        <authorList>
            <person name="Starr E.P."/>
            <person name="Nuccio E."/>
            <person name="Pett-Ridge J."/>
            <person name="Banfield J.F."/>
            <person name="Firestone M.K."/>
        </authorList>
    </citation>
    <scope>NUCLEOTIDE SEQUENCE</scope>
    <source>
        <strain evidence="2">H3_Bulk_Litter_16_570</strain>
    </source>
</reference>
<organism evidence="2">
    <name type="scientific">Leviviridae sp</name>
    <dbReference type="NCBI Taxonomy" id="2027243"/>
    <lineage>
        <taxon>Viruses</taxon>
        <taxon>Riboviria</taxon>
        <taxon>Orthornavirae</taxon>
        <taxon>Lenarviricota</taxon>
        <taxon>Leviviricetes</taxon>
        <taxon>Norzivirales</taxon>
        <taxon>Fiersviridae</taxon>
    </lineage>
</organism>
<evidence type="ECO:0000256" key="1">
    <source>
        <dbReference type="SAM" id="MobiDB-lite"/>
    </source>
</evidence>
<evidence type="ECO:0000313" key="2">
    <source>
        <dbReference type="EMBL" id="QDH88658.1"/>
    </source>
</evidence>
<proteinExistence type="predicted"/>
<accession>A0A514D4V7</accession>
<sequence length="132" mass="13758">MPTMAAITVKKNDGVTNIVYSSVVASGGDKSPAVWRSNTVGTAAGQRPELRVSSRPNGDGTARRVEGSFSYPSLVTGSDGRINVANRFNLQFSAIVPLGMLDVDINEAGAQSMNLLADALIKAVMQSGFAPT</sequence>
<name>A0A514D4V7_9VIRU</name>
<dbReference type="EMBL" id="MN034252">
    <property type="protein sequence ID" value="QDH88658.1"/>
    <property type="molecule type" value="Genomic_RNA"/>
</dbReference>
<protein>
    <submittedName>
        <fullName evidence="2">Uncharacterized protein</fullName>
    </submittedName>
</protein>
<feature type="region of interest" description="Disordered" evidence="1">
    <location>
        <begin position="40"/>
        <end position="65"/>
    </location>
</feature>